<reference evidence="4" key="1">
    <citation type="journal article" date="2020" name="Nat. Commun.">
        <title>Genome assembly of wild tea tree DASZ reveals pedigree and selection history of tea varieties.</title>
        <authorList>
            <person name="Zhang W."/>
            <person name="Zhang Y."/>
            <person name="Qiu H."/>
            <person name="Guo Y."/>
            <person name="Wan H."/>
            <person name="Zhang X."/>
            <person name="Scossa F."/>
            <person name="Alseekh S."/>
            <person name="Zhang Q."/>
            <person name="Wang P."/>
            <person name="Xu L."/>
            <person name="Schmidt M.H."/>
            <person name="Jia X."/>
            <person name="Li D."/>
            <person name="Zhu A."/>
            <person name="Guo F."/>
            <person name="Chen W."/>
            <person name="Ni D."/>
            <person name="Usadel B."/>
            <person name="Fernie A.R."/>
            <person name="Wen W."/>
        </authorList>
    </citation>
    <scope>NUCLEOTIDE SEQUENCE [LARGE SCALE GENOMIC DNA]</scope>
    <source>
        <strain evidence="4">cv. G240</strain>
    </source>
</reference>
<accession>A0A7J7FYC7</accession>
<reference evidence="3 4" key="2">
    <citation type="submission" date="2020-07" db="EMBL/GenBank/DDBJ databases">
        <title>Genome assembly of wild tea tree DASZ reveals pedigree and selection history of tea varieties.</title>
        <authorList>
            <person name="Zhang W."/>
        </authorList>
    </citation>
    <scope>NUCLEOTIDE SEQUENCE [LARGE SCALE GENOMIC DNA]</scope>
    <source>
        <strain evidence="4">cv. G240</strain>
        <tissue evidence="3">Leaf</tissue>
    </source>
</reference>
<evidence type="ECO:0000256" key="1">
    <source>
        <dbReference type="SAM" id="MobiDB-lite"/>
    </source>
</evidence>
<evidence type="ECO:0000259" key="2">
    <source>
        <dbReference type="Pfam" id="PF13960"/>
    </source>
</evidence>
<organism evidence="3 4">
    <name type="scientific">Camellia sinensis</name>
    <name type="common">Tea plant</name>
    <name type="synonym">Thea sinensis</name>
    <dbReference type="NCBI Taxonomy" id="4442"/>
    <lineage>
        <taxon>Eukaryota</taxon>
        <taxon>Viridiplantae</taxon>
        <taxon>Streptophyta</taxon>
        <taxon>Embryophyta</taxon>
        <taxon>Tracheophyta</taxon>
        <taxon>Spermatophyta</taxon>
        <taxon>Magnoliopsida</taxon>
        <taxon>eudicotyledons</taxon>
        <taxon>Gunneridae</taxon>
        <taxon>Pentapetalae</taxon>
        <taxon>asterids</taxon>
        <taxon>Ericales</taxon>
        <taxon>Theaceae</taxon>
        <taxon>Camellia</taxon>
    </lineage>
</organism>
<keyword evidence="4" id="KW-1185">Reference proteome</keyword>
<dbReference type="EMBL" id="JACBKZ010000014">
    <property type="protein sequence ID" value="KAF5931996.1"/>
    <property type="molecule type" value="Genomic_DNA"/>
</dbReference>
<gene>
    <name evidence="3" type="ORF">HYC85_028167</name>
</gene>
<dbReference type="Proteomes" id="UP000593564">
    <property type="component" value="Unassembled WGS sequence"/>
</dbReference>
<feature type="domain" description="DUF4218" evidence="2">
    <location>
        <begin position="31"/>
        <end position="99"/>
    </location>
</feature>
<dbReference type="Pfam" id="PF13960">
    <property type="entry name" value="DUF4218"/>
    <property type="match status" value="1"/>
</dbReference>
<dbReference type="PANTHER" id="PTHR48258:SF6">
    <property type="entry name" value="LEUCINE-RICH REPEAT DOMAIN, L DOMAIN-CONTAINING PROTEIN"/>
    <property type="match status" value="1"/>
</dbReference>
<dbReference type="AlphaFoldDB" id="A0A7J7FYC7"/>
<dbReference type="PANTHER" id="PTHR48258">
    <property type="entry name" value="DUF4218 DOMAIN-CONTAINING PROTEIN-RELATED"/>
    <property type="match status" value="1"/>
</dbReference>
<comment type="caution">
    <text evidence="3">The sequence shown here is derived from an EMBL/GenBank/DDBJ whole genome shotgun (WGS) entry which is preliminary data.</text>
</comment>
<name>A0A7J7FYC7_CAMSI</name>
<proteinExistence type="predicted"/>
<feature type="region of interest" description="Disordered" evidence="1">
    <location>
        <begin position="210"/>
        <end position="236"/>
    </location>
</feature>
<feature type="region of interest" description="Disordered" evidence="1">
    <location>
        <begin position="140"/>
        <end position="159"/>
    </location>
</feature>
<protein>
    <recommendedName>
        <fullName evidence="2">DUF4218 domain-containing protein</fullName>
    </recommendedName>
</protein>
<dbReference type="InterPro" id="IPR025452">
    <property type="entry name" value="DUF4218"/>
</dbReference>
<evidence type="ECO:0000313" key="4">
    <source>
        <dbReference type="Proteomes" id="UP000593564"/>
    </source>
</evidence>
<feature type="compositionally biased region" description="Basic and acidic residues" evidence="1">
    <location>
        <begin position="140"/>
        <end position="152"/>
    </location>
</feature>
<sequence length="507" mass="58185">MGYTNHRCYLAEDHPEKRKSRAYNGNFFQDLCSKTLRRSKLEKLEKRIIHILCKLEKIFPPAFFDLMIHLAVLLPREAILGGPVQYRWMYPIEMIETVHNRPERNEDSGECQQGLIAFTKLHIESGRVIRGSLDEIMEENRDNEGDKEHNIPDVDMDPDMNYDIAVQPKCANAREKEIRVAVDDDVEYKPLESEDDNDDESLGFFDREKQEMPPGLRLQSHSRPLTHTPKKGMDPLSQEVGTQPLPPHNVQPKHEVTASSSVVSHDRRGCGPTCGIQTHHIVDKDGKMLVPIPEQFRAPVGDNASKLVSMIGIEVQTQLLDLSIRRWKMVNVVDKEPIIQRLAALDQFDLQGNQSDVTKALNTQFGRRLSGFTYKLHKQYKQLKDARGDDYIRSHPPARVTLNQWTSLIDKWNSQKFKGRKTNNCLIYFKLIGQHDTDTSRTPLVDWCDPLDPRGVVSQGYVKGLGMRPSSSMNRIVAPARNSDYVQRLEMQIAQQNEQIARFEKSK</sequence>
<evidence type="ECO:0000313" key="3">
    <source>
        <dbReference type="EMBL" id="KAF5931996.1"/>
    </source>
</evidence>